<dbReference type="PANTHER" id="PTHR34370:SF2">
    <property type="entry name" value="GAG-POL POLYPROTEIN_RETROTRANSPOSON"/>
    <property type="match status" value="1"/>
</dbReference>
<reference evidence="2 3" key="1">
    <citation type="submission" date="2024-01" db="EMBL/GenBank/DDBJ databases">
        <authorList>
            <person name="Waweru B."/>
        </authorList>
    </citation>
    <scope>NUCLEOTIDE SEQUENCE [LARGE SCALE GENOMIC DNA]</scope>
</reference>
<sequence>MERKQCKLAMHKYFAALVIGEKALLILACCTCHQCVEEAKEIRNFRNIIIWTFEYCLLPDDISLGVNPAMACPKYEDKKFTFRGLALLDLLGERDRVSESWMKCQQIQSNLVCGLFYVAPAPGKMGYFAAAESDGNGVGWEPSYQACESRRRSLLPRALALAPFVDRGLSWFTVKFKFASQEKVGHIPCEAKELQQCFEDANSKHRGM</sequence>
<protein>
    <submittedName>
        <fullName evidence="2">Uncharacterized protein</fullName>
    </submittedName>
</protein>
<evidence type="ECO:0000256" key="1">
    <source>
        <dbReference type="SAM" id="SignalP"/>
    </source>
</evidence>
<evidence type="ECO:0000313" key="2">
    <source>
        <dbReference type="EMBL" id="CAK7336407.1"/>
    </source>
</evidence>
<gene>
    <name evidence="2" type="ORF">DCAF_LOCUS11415</name>
</gene>
<accession>A0AAV1RLG1</accession>
<evidence type="ECO:0000313" key="3">
    <source>
        <dbReference type="Proteomes" id="UP001314170"/>
    </source>
</evidence>
<dbReference type="Proteomes" id="UP001314170">
    <property type="component" value="Unassembled WGS sequence"/>
</dbReference>
<dbReference type="PANTHER" id="PTHR34370">
    <property type="entry name" value="OS04G0600100 PROTEIN"/>
    <property type="match status" value="1"/>
</dbReference>
<dbReference type="AlphaFoldDB" id="A0AAV1RLG1"/>
<name>A0AAV1RLG1_9ROSI</name>
<keyword evidence="1" id="KW-0732">Signal</keyword>
<comment type="caution">
    <text evidence="2">The sequence shown here is derived from an EMBL/GenBank/DDBJ whole genome shotgun (WGS) entry which is preliminary data.</text>
</comment>
<dbReference type="EMBL" id="CAWUPB010000994">
    <property type="protein sequence ID" value="CAK7336407.1"/>
    <property type="molecule type" value="Genomic_DNA"/>
</dbReference>
<proteinExistence type="predicted"/>
<organism evidence="2 3">
    <name type="scientific">Dovyalis caffra</name>
    <dbReference type="NCBI Taxonomy" id="77055"/>
    <lineage>
        <taxon>Eukaryota</taxon>
        <taxon>Viridiplantae</taxon>
        <taxon>Streptophyta</taxon>
        <taxon>Embryophyta</taxon>
        <taxon>Tracheophyta</taxon>
        <taxon>Spermatophyta</taxon>
        <taxon>Magnoliopsida</taxon>
        <taxon>eudicotyledons</taxon>
        <taxon>Gunneridae</taxon>
        <taxon>Pentapetalae</taxon>
        <taxon>rosids</taxon>
        <taxon>fabids</taxon>
        <taxon>Malpighiales</taxon>
        <taxon>Salicaceae</taxon>
        <taxon>Flacourtieae</taxon>
        <taxon>Dovyalis</taxon>
    </lineage>
</organism>
<feature type="chain" id="PRO_5043718453" evidence="1">
    <location>
        <begin position="29"/>
        <end position="208"/>
    </location>
</feature>
<keyword evidence="3" id="KW-1185">Reference proteome</keyword>
<feature type="signal peptide" evidence="1">
    <location>
        <begin position="1"/>
        <end position="28"/>
    </location>
</feature>